<dbReference type="InParanoid" id="A0A165ARG9"/>
<dbReference type="EMBL" id="KV427811">
    <property type="protein sequence ID" value="KZS99519.1"/>
    <property type="molecule type" value="Genomic_DNA"/>
</dbReference>
<accession>A0A165ARG9</accession>
<dbReference type="AlphaFoldDB" id="A0A165ARG9"/>
<gene>
    <name evidence="2" type="ORF">LAESUDRAFT_718628</name>
</gene>
<name>A0A165ARG9_9APHY</name>
<feature type="region of interest" description="Disordered" evidence="1">
    <location>
        <begin position="1"/>
        <end position="29"/>
    </location>
</feature>
<evidence type="ECO:0000313" key="3">
    <source>
        <dbReference type="Proteomes" id="UP000076871"/>
    </source>
</evidence>
<dbReference type="GeneID" id="63824498"/>
<feature type="compositionally biased region" description="Low complexity" evidence="1">
    <location>
        <begin position="11"/>
        <end position="22"/>
    </location>
</feature>
<sequence length="294" mass="32876">MPDPPPSSTASSNHTTPTQNTPSPNPHALSTRENIATTIIDDATRDPNFLGHPDIANMTNLRWVEDLDGRDVLVHDGDSHATIFWFVGSIGGRSFWLQACGNWSMKLGTNNKGFKHHSMSASIAVPPSDSGLDSLYFKACEAVRAIERRSKEDKKCTVVNGHMLDVDDRIKIRHKIFERVDRNDNLHNGEREYVQYPSRITVMISTIGRVLPLTLKLPETDLLNSYESALKGALVKATVTISRWKVNNSLSFSMEIIELDIIDQPESLLTSPIKRRLEDGPAHSPSKRRVTGKW</sequence>
<dbReference type="Proteomes" id="UP000076871">
    <property type="component" value="Unassembled WGS sequence"/>
</dbReference>
<reference evidence="2 3" key="1">
    <citation type="journal article" date="2016" name="Mol. Biol. Evol.">
        <title>Comparative Genomics of Early-Diverging Mushroom-Forming Fungi Provides Insights into the Origins of Lignocellulose Decay Capabilities.</title>
        <authorList>
            <person name="Nagy L.G."/>
            <person name="Riley R."/>
            <person name="Tritt A."/>
            <person name="Adam C."/>
            <person name="Daum C."/>
            <person name="Floudas D."/>
            <person name="Sun H."/>
            <person name="Yadav J.S."/>
            <person name="Pangilinan J."/>
            <person name="Larsson K.H."/>
            <person name="Matsuura K."/>
            <person name="Barry K."/>
            <person name="Labutti K."/>
            <person name="Kuo R."/>
            <person name="Ohm R.A."/>
            <person name="Bhattacharya S.S."/>
            <person name="Shirouzu T."/>
            <person name="Yoshinaga Y."/>
            <person name="Martin F.M."/>
            <person name="Grigoriev I.V."/>
            <person name="Hibbett D.S."/>
        </authorList>
    </citation>
    <scope>NUCLEOTIDE SEQUENCE [LARGE SCALE GENOMIC DNA]</scope>
    <source>
        <strain evidence="2 3">93-53</strain>
    </source>
</reference>
<evidence type="ECO:0000313" key="2">
    <source>
        <dbReference type="EMBL" id="KZS99519.1"/>
    </source>
</evidence>
<evidence type="ECO:0000256" key="1">
    <source>
        <dbReference type="SAM" id="MobiDB-lite"/>
    </source>
</evidence>
<dbReference type="RefSeq" id="XP_040757260.1">
    <property type="nucleotide sequence ID" value="XM_040907469.1"/>
</dbReference>
<dbReference type="OrthoDB" id="2843772at2759"/>
<proteinExistence type="predicted"/>
<keyword evidence="3" id="KW-1185">Reference proteome</keyword>
<protein>
    <submittedName>
        <fullName evidence="2">Uncharacterized protein</fullName>
    </submittedName>
</protein>
<organism evidence="2 3">
    <name type="scientific">Laetiporus sulphureus 93-53</name>
    <dbReference type="NCBI Taxonomy" id="1314785"/>
    <lineage>
        <taxon>Eukaryota</taxon>
        <taxon>Fungi</taxon>
        <taxon>Dikarya</taxon>
        <taxon>Basidiomycota</taxon>
        <taxon>Agaricomycotina</taxon>
        <taxon>Agaricomycetes</taxon>
        <taxon>Polyporales</taxon>
        <taxon>Laetiporus</taxon>
    </lineage>
</organism>